<protein>
    <submittedName>
        <fullName evidence="2">Uncharacterized protein</fullName>
    </submittedName>
</protein>
<proteinExistence type="predicted"/>
<evidence type="ECO:0000256" key="1">
    <source>
        <dbReference type="SAM" id="Phobius"/>
    </source>
</evidence>
<sequence length="104" mass="11845">MSSKHFSLVLSHIQTYILSLPPLSQLNFLSHPLSSLSPPFSTKPSLPPPFFSPTPSHNHTHSLMPTIFSPLFTFIIEILSLFTHIFFSFTSFLSPLYKQTKRKI</sequence>
<comment type="caution">
    <text evidence="2">The sequence shown here is derived from an EMBL/GenBank/DDBJ whole genome shotgun (WGS) entry which is preliminary data.</text>
</comment>
<keyword evidence="3" id="KW-1185">Reference proteome</keyword>
<organism evidence="2 3">
    <name type="scientific">Lupinus albus</name>
    <name type="common">White lupine</name>
    <name type="synonym">Lupinus termis</name>
    <dbReference type="NCBI Taxonomy" id="3870"/>
    <lineage>
        <taxon>Eukaryota</taxon>
        <taxon>Viridiplantae</taxon>
        <taxon>Streptophyta</taxon>
        <taxon>Embryophyta</taxon>
        <taxon>Tracheophyta</taxon>
        <taxon>Spermatophyta</taxon>
        <taxon>Magnoliopsida</taxon>
        <taxon>eudicotyledons</taxon>
        <taxon>Gunneridae</taxon>
        <taxon>Pentapetalae</taxon>
        <taxon>rosids</taxon>
        <taxon>fabids</taxon>
        <taxon>Fabales</taxon>
        <taxon>Fabaceae</taxon>
        <taxon>Papilionoideae</taxon>
        <taxon>50 kb inversion clade</taxon>
        <taxon>genistoids sensu lato</taxon>
        <taxon>core genistoids</taxon>
        <taxon>Genisteae</taxon>
        <taxon>Lupinus</taxon>
    </lineage>
</organism>
<keyword evidence="1" id="KW-1133">Transmembrane helix</keyword>
<accession>A0A6A4R632</accession>
<name>A0A6A4R632_LUPAL</name>
<gene>
    <name evidence="2" type="ORF">Lalb_Chr01g0013721</name>
</gene>
<keyword evidence="1" id="KW-0472">Membrane</keyword>
<evidence type="ECO:0000313" key="3">
    <source>
        <dbReference type="Proteomes" id="UP000447434"/>
    </source>
</evidence>
<dbReference type="AlphaFoldDB" id="A0A6A4R632"/>
<dbReference type="Proteomes" id="UP000447434">
    <property type="component" value="Chromosome 1"/>
</dbReference>
<evidence type="ECO:0000313" key="2">
    <source>
        <dbReference type="EMBL" id="KAE9621441.1"/>
    </source>
</evidence>
<keyword evidence="1" id="KW-0812">Transmembrane</keyword>
<dbReference type="EMBL" id="WOCE01000001">
    <property type="protein sequence ID" value="KAE9621441.1"/>
    <property type="molecule type" value="Genomic_DNA"/>
</dbReference>
<reference evidence="3" key="1">
    <citation type="journal article" date="2020" name="Nat. Commun.">
        <title>Genome sequence of the cluster root forming white lupin.</title>
        <authorList>
            <person name="Hufnagel B."/>
            <person name="Marques A."/>
            <person name="Soriano A."/>
            <person name="Marques L."/>
            <person name="Divol F."/>
            <person name="Doumas P."/>
            <person name="Sallet E."/>
            <person name="Mancinotti D."/>
            <person name="Carrere S."/>
            <person name="Marande W."/>
            <person name="Arribat S."/>
            <person name="Keller J."/>
            <person name="Huneau C."/>
            <person name="Blein T."/>
            <person name="Aime D."/>
            <person name="Laguerre M."/>
            <person name="Taylor J."/>
            <person name="Schubert V."/>
            <person name="Nelson M."/>
            <person name="Geu-Flores F."/>
            <person name="Crespi M."/>
            <person name="Gallardo-Guerrero K."/>
            <person name="Delaux P.-M."/>
            <person name="Salse J."/>
            <person name="Berges H."/>
            <person name="Guyot R."/>
            <person name="Gouzy J."/>
            <person name="Peret B."/>
        </authorList>
    </citation>
    <scope>NUCLEOTIDE SEQUENCE [LARGE SCALE GENOMIC DNA]</scope>
    <source>
        <strain evidence="3">cv. Amiga</strain>
    </source>
</reference>
<feature type="transmembrane region" description="Helical" evidence="1">
    <location>
        <begin position="71"/>
        <end position="93"/>
    </location>
</feature>